<feature type="compositionally biased region" description="Basic residues" evidence="2">
    <location>
        <begin position="668"/>
        <end position="679"/>
    </location>
</feature>
<dbReference type="InterPro" id="IPR015943">
    <property type="entry name" value="WD40/YVTN_repeat-like_dom_sf"/>
</dbReference>
<dbReference type="AlphaFoldDB" id="A0ABD3C5Q5"/>
<sequence length="679" mass="75682">MPPFLKIHSTVTTISTLIVLLTSVVFCNCKNPHKFLPYPHSFSAVEPSRKATYYKLFKNLIGDDGRVYACSGKDFFAFESNGTIAWTVHLNYTCNPNIAPVNGGSTSIYVVAENRVLKIYPLRILTSEASVELFFGPALGKRGPEEIIGIYASISSSSVLVNVKSRALFAFRLHGQLIWTAGPILYQHGYRQGCLKNVTECYFTSPPVIDHCEASIFISNNVGELYSLSVRGPYFKWIQDLSSYGDTFKVTPGNNGRLYVTTPEKGVVLSLDVSTGSILWQGVIGPLSLADYEPVVDANGWISYGSLDGFLYSFSPNGDRIKFPKLESLNSVIQVNPVLDCSGYAVYISQTEMEGKFTQATAEYTHVSALKPKKVVFTLLVPASSSIYMSIKDPSRFLFSLSQSDLRHFIVDENTLLAFFAASRNGNPLPCRSTRQKLASSCSQVKPESISIYTGNQRAIILFLVIESIVLVILAGIVWYCCIFWKKKKLQGLNLGKFLEKRRSLRSQKKAFDRMITELEQKASDENLANEVLEKLSNLVREREGVRRKLSTTYSLGRDGLKSQSRSLLPLHDKKTKSFSFRGPKKESVTIFHTRSESSISSSSGTSEYNSSMQDEEFIEDVKGKGKADVEVESSSGEFVNGKLVLEHSVSEIEEVRKMSDDDESVSRRLRRRTVSFGN</sequence>
<name>A0ABD3C5Q5_9LAMI</name>
<gene>
    <name evidence="4" type="ORF">CASFOL_032953</name>
</gene>
<dbReference type="Gene3D" id="2.130.10.10">
    <property type="entry name" value="YVTN repeat-like/Quinoprotein amine dehydrogenase"/>
    <property type="match status" value="1"/>
</dbReference>
<organism evidence="4 5">
    <name type="scientific">Castilleja foliolosa</name>
    <dbReference type="NCBI Taxonomy" id="1961234"/>
    <lineage>
        <taxon>Eukaryota</taxon>
        <taxon>Viridiplantae</taxon>
        <taxon>Streptophyta</taxon>
        <taxon>Embryophyta</taxon>
        <taxon>Tracheophyta</taxon>
        <taxon>Spermatophyta</taxon>
        <taxon>Magnoliopsida</taxon>
        <taxon>eudicotyledons</taxon>
        <taxon>Gunneridae</taxon>
        <taxon>Pentapetalae</taxon>
        <taxon>asterids</taxon>
        <taxon>lamiids</taxon>
        <taxon>Lamiales</taxon>
        <taxon>Orobanchaceae</taxon>
        <taxon>Pedicularideae</taxon>
        <taxon>Castillejinae</taxon>
        <taxon>Castilleja</taxon>
    </lineage>
</organism>
<feature type="region of interest" description="Disordered" evidence="2">
    <location>
        <begin position="594"/>
        <end position="614"/>
    </location>
</feature>
<comment type="caution">
    <text evidence="4">The sequence shown here is derived from an EMBL/GenBank/DDBJ whole genome shotgun (WGS) entry which is preliminary data.</text>
</comment>
<accession>A0ABD3C5Q5</accession>
<dbReference type="EMBL" id="JAVIJP010000054">
    <property type="protein sequence ID" value="KAL3624137.1"/>
    <property type="molecule type" value="Genomic_DNA"/>
</dbReference>
<dbReference type="PANTHER" id="PTHR37253:SF1">
    <property type="entry name" value="PROTEIN GAMETE EXPRESSED 3"/>
    <property type="match status" value="1"/>
</dbReference>
<keyword evidence="3" id="KW-0812">Transmembrane</keyword>
<dbReference type="Proteomes" id="UP001632038">
    <property type="component" value="Unassembled WGS sequence"/>
</dbReference>
<keyword evidence="3" id="KW-0472">Membrane</keyword>
<evidence type="ECO:0000256" key="3">
    <source>
        <dbReference type="SAM" id="Phobius"/>
    </source>
</evidence>
<dbReference type="PANTHER" id="PTHR37253">
    <property type="entry name" value="PROTEIN GAMETE EXPRESSED 3"/>
    <property type="match status" value="1"/>
</dbReference>
<dbReference type="SUPFAM" id="SSF50998">
    <property type="entry name" value="Quinoprotein alcohol dehydrogenase-like"/>
    <property type="match status" value="1"/>
</dbReference>
<feature type="region of interest" description="Disordered" evidence="2">
    <location>
        <begin position="657"/>
        <end position="679"/>
    </location>
</feature>
<evidence type="ECO:0000256" key="1">
    <source>
        <dbReference type="SAM" id="Coils"/>
    </source>
</evidence>
<keyword evidence="1" id="KW-0175">Coiled coil</keyword>
<feature type="compositionally biased region" description="Low complexity" evidence="2">
    <location>
        <begin position="597"/>
        <end position="612"/>
    </location>
</feature>
<feature type="coiled-coil region" evidence="1">
    <location>
        <begin position="502"/>
        <end position="549"/>
    </location>
</feature>
<protein>
    <recommendedName>
        <fullName evidence="6">Protein GAMETE EXPRESSED 3</fullName>
    </recommendedName>
</protein>
<evidence type="ECO:0000256" key="2">
    <source>
        <dbReference type="SAM" id="MobiDB-lite"/>
    </source>
</evidence>
<evidence type="ECO:0008006" key="6">
    <source>
        <dbReference type="Google" id="ProtNLM"/>
    </source>
</evidence>
<reference evidence="5" key="1">
    <citation type="journal article" date="2024" name="IScience">
        <title>Strigolactones Initiate the Formation of Haustorium-like Structures in Castilleja.</title>
        <authorList>
            <person name="Buerger M."/>
            <person name="Peterson D."/>
            <person name="Chory J."/>
        </authorList>
    </citation>
    <scope>NUCLEOTIDE SEQUENCE [LARGE SCALE GENOMIC DNA]</scope>
</reference>
<keyword evidence="3" id="KW-1133">Transmembrane helix</keyword>
<feature type="transmembrane region" description="Helical" evidence="3">
    <location>
        <begin position="459"/>
        <end position="485"/>
    </location>
</feature>
<dbReference type="InterPro" id="IPR045301">
    <property type="entry name" value="GEX3-like"/>
</dbReference>
<evidence type="ECO:0000313" key="5">
    <source>
        <dbReference type="Proteomes" id="UP001632038"/>
    </source>
</evidence>
<dbReference type="InterPro" id="IPR011047">
    <property type="entry name" value="Quinoprotein_ADH-like_sf"/>
</dbReference>
<keyword evidence="5" id="KW-1185">Reference proteome</keyword>
<evidence type="ECO:0000313" key="4">
    <source>
        <dbReference type="EMBL" id="KAL3624137.1"/>
    </source>
</evidence>
<proteinExistence type="predicted"/>